<dbReference type="Proteomes" id="UP000671870">
    <property type="component" value="Segment"/>
</dbReference>
<evidence type="ECO:0000313" key="2">
    <source>
        <dbReference type="Proteomes" id="UP000671870"/>
    </source>
</evidence>
<evidence type="ECO:0000313" key="1">
    <source>
        <dbReference type="EMBL" id="QJB22223.1"/>
    </source>
</evidence>
<gene>
    <name evidence="1" type="ORF">XccvBFoX7_gp66c</name>
</gene>
<name>A0A858NRA8_9CAUD</name>
<sequence>MKAQQAIEKANQLANEAMRVKPEIGKPLGVSFQASPKVRITAQRFGISVRFGINGVWKSKEKAILAMTDQ</sequence>
<reference evidence="1" key="1">
    <citation type="submission" date="2020-03" db="EMBL/GenBank/DDBJ databases">
        <title>Development of an integrated pest management strategy to control Xanthomonas campestris pv. campestris by using bacteriophages.</title>
        <authorList>
            <person name="Fortuna K.J."/>
            <person name="Holtappels D."/>
            <person name="Lavigne R."/>
            <person name="Wagemans J."/>
        </authorList>
    </citation>
    <scope>NUCLEOTIDE SEQUENCE</scope>
</reference>
<accession>A0A858NRA8</accession>
<organism evidence="1 2">
    <name type="scientific">Xanthomonas phage FoX7</name>
    <dbReference type="NCBI Taxonomy" id="2723903"/>
    <lineage>
        <taxon>Viruses</taxon>
        <taxon>Duplodnaviria</taxon>
        <taxon>Heunggongvirae</taxon>
        <taxon>Uroviricota</taxon>
        <taxon>Caudoviricetes</taxon>
        <taxon>Lindbergviridae</taxon>
        <taxon>Carpasinavirus</taxon>
        <taxon>Carpasinavirus FoX6</taxon>
        <taxon>Carpasinavirus XcP1</taxon>
    </lineage>
</organism>
<protein>
    <submittedName>
        <fullName evidence="1">Uncharacterized protein</fullName>
    </submittedName>
</protein>
<proteinExistence type="predicted"/>
<dbReference type="EMBL" id="MT161387">
    <property type="protein sequence ID" value="QJB22223.1"/>
    <property type="molecule type" value="Genomic_DNA"/>
</dbReference>